<comment type="caution">
    <text evidence="3">The sequence shown here is derived from an EMBL/GenBank/DDBJ whole genome shotgun (WGS) entry which is preliminary data.</text>
</comment>
<feature type="transmembrane region" description="Helical" evidence="2">
    <location>
        <begin position="151"/>
        <end position="169"/>
    </location>
</feature>
<sequence>MTLVRYLCLAVPVALTLVAAKVERERGARAAALLSFVAVAVGLAALHDVARPANWWTFAPVEGAFRGMPVDLWLGWSALWGPVPVLLRRVVPLPVALGLLLWLDAATMPALRPLVHLGPHWLLGEAVGLLAVALPAQLLGRWSADRRHLGARVLLQLTVFAGMTLWLVPTAAFELGDGSWARLTHLSGRWLFVIAQVGLLLAVPALSAVWEFAVRGGGTPYPWDPPRRLVATGPYAYLANPMQVSAVTLVLLIAAVTRSISLVAAALIAVAFSAGVAGPHEHDDLSNRLGQDWHEYRRNVRDWWPRWTPYLPGTPAVLWLDDDCGPCTATAGFLRRRRPGRLTLAPAQEYERPLWRAQYAGGDGHSERGVAAVARGLEHVNLGWAYVGWLLRLPGIGWLAQVVTDAMIAPPHLAGPPAARTRGEGCPTPSFDCSPGHSPPSGSTASPASPPVPSPPPPA</sequence>
<name>A0A8J3PKP9_9ACTN</name>
<evidence type="ECO:0008006" key="5">
    <source>
        <dbReference type="Google" id="ProtNLM"/>
    </source>
</evidence>
<evidence type="ECO:0000313" key="3">
    <source>
        <dbReference type="EMBL" id="GIG72138.1"/>
    </source>
</evidence>
<dbReference type="EMBL" id="BONU01000002">
    <property type="protein sequence ID" value="GIG72138.1"/>
    <property type="molecule type" value="Genomic_DNA"/>
</dbReference>
<feature type="region of interest" description="Disordered" evidence="1">
    <location>
        <begin position="417"/>
        <end position="459"/>
    </location>
</feature>
<feature type="transmembrane region" description="Helical" evidence="2">
    <location>
        <begin position="120"/>
        <end position="139"/>
    </location>
</feature>
<gene>
    <name evidence="3" type="ORF">Pfl04_05420</name>
</gene>
<protein>
    <recommendedName>
        <fullName evidence="5">Protein-S-isoprenylcysteine O-methyltransferase Ste14</fullName>
    </recommendedName>
</protein>
<dbReference type="Proteomes" id="UP000653674">
    <property type="component" value="Unassembled WGS sequence"/>
</dbReference>
<feature type="transmembrane region" description="Helical" evidence="2">
    <location>
        <begin position="260"/>
        <end position="278"/>
    </location>
</feature>
<feature type="compositionally biased region" description="Pro residues" evidence="1">
    <location>
        <begin position="448"/>
        <end position="459"/>
    </location>
</feature>
<dbReference type="Gene3D" id="1.20.120.1630">
    <property type="match status" value="1"/>
</dbReference>
<organism evidence="3 4">
    <name type="scientific">Planosporangium flavigriseum</name>
    <dbReference type="NCBI Taxonomy" id="373681"/>
    <lineage>
        <taxon>Bacteria</taxon>
        <taxon>Bacillati</taxon>
        <taxon>Actinomycetota</taxon>
        <taxon>Actinomycetes</taxon>
        <taxon>Micromonosporales</taxon>
        <taxon>Micromonosporaceae</taxon>
        <taxon>Planosporangium</taxon>
    </lineage>
</organism>
<evidence type="ECO:0000256" key="2">
    <source>
        <dbReference type="SAM" id="Phobius"/>
    </source>
</evidence>
<keyword evidence="2" id="KW-1133">Transmembrane helix</keyword>
<evidence type="ECO:0000256" key="1">
    <source>
        <dbReference type="SAM" id="MobiDB-lite"/>
    </source>
</evidence>
<dbReference type="RefSeq" id="WP_168074532.1">
    <property type="nucleotide sequence ID" value="NZ_BAAAQJ010000008.1"/>
</dbReference>
<evidence type="ECO:0000313" key="4">
    <source>
        <dbReference type="Proteomes" id="UP000653674"/>
    </source>
</evidence>
<feature type="transmembrane region" description="Helical" evidence="2">
    <location>
        <begin position="30"/>
        <end position="50"/>
    </location>
</feature>
<keyword evidence="2" id="KW-0472">Membrane</keyword>
<dbReference type="AlphaFoldDB" id="A0A8J3PKP9"/>
<feature type="compositionally biased region" description="Low complexity" evidence="1">
    <location>
        <begin position="434"/>
        <end position="447"/>
    </location>
</feature>
<feature type="transmembrane region" description="Helical" evidence="2">
    <location>
        <begin position="189"/>
        <end position="214"/>
    </location>
</feature>
<reference evidence="3" key="1">
    <citation type="submission" date="2021-01" db="EMBL/GenBank/DDBJ databases">
        <title>Whole genome shotgun sequence of Planosporangium flavigriseum NBRC 105377.</title>
        <authorList>
            <person name="Komaki H."/>
            <person name="Tamura T."/>
        </authorList>
    </citation>
    <scope>NUCLEOTIDE SEQUENCE</scope>
    <source>
        <strain evidence="3">NBRC 105377</strain>
    </source>
</reference>
<keyword evidence="4" id="KW-1185">Reference proteome</keyword>
<proteinExistence type="predicted"/>
<accession>A0A8J3PKP9</accession>
<keyword evidence="2" id="KW-0812">Transmembrane</keyword>